<reference evidence="1" key="1">
    <citation type="journal article" date="2021" name="Proc. Natl. Acad. Sci. U.S.A.">
        <title>A Catalog of Tens of Thousands of Viruses from Human Metagenomes Reveals Hidden Associations with Chronic Diseases.</title>
        <authorList>
            <person name="Tisza M.J."/>
            <person name="Buck C.B."/>
        </authorList>
    </citation>
    <scope>NUCLEOTIDE SEQUENCE</scope>
    <source>
        <strain evidence="1">Ct3es5</strain>
    </source>
</reference>
<dbReference type="EMBL" id="BK015507">
    <property type="protein sequence ID" value="DAE10327.1"/>
    <property type="molecule type" value="Genomic_DNA"/>
</dbReference>
<protein>
    <submittedName>
        <fullName evidence="1">Uncharacterized protein</fullName>
    </submittedName>
</protein>
<accession>A0A8S5PTA4</accession>
<proteinExistence type="predicted"/>
<name>A0A8S5PTA4_9CAUD</name>
<organism evidence="1">
    <name type="scientific">Siphoviridae sp. ct3es5</name>
    <dbReference type="NCBI Taxonomy" id="2825322"/>
    <lineage>
        <taxon>Viruses</taxon>
        <taxon>Duplodnaviria</taxon>
        <taxon>Heunggongvirae</taxon>
        <taxon>Uroviricota</taxon>
        <taxon>Caudoviricetes</taxon>
    </lineage>
</organism>
<sequence>MPDFFTSEWFVPEVDNWHLKEGAPPEVVEEFEAYMKRLKENQQNNIVE</sequence>
<evidence type="ECO:0000313" key="1">
    <source>
        <dbReference type="EMBL" id="DAE10327.1"/>
    </source>
</evidence>